<evidence type="ECO:0000259" key="8">
    <source>
        <dbReference type="PROSITE" id="PS51767"/>
    </source>
</evidence>
<dbReference type="EnsemblPlants" id="ONIVA07G15090.1">
    <property type="protein sequence ID" value="ONIVA07G15090.1"/>
    <property type="gene ID" value="ONIVA07G15090"/>
</dbReference>
<keyword evidence="2" id="KW-0645">Protease</keyword>
<dbReference type="GO" id="GO:0004190">
    <property type="term" value="F:aspartic-type endopeptidase activity"/>
    <property type="evidence" value="ECO:0007669"/>
    <property type="project" value="UniProtKB-KW"/>
</dbReference>
<evidence type="ECO:0000313" key="10">
    <source>
        <dbReference type="Proteomes" id="UP000006591"/>
    </source>
</evidence>
<dbReference type="InterPro" id="IPR032799">
    <property type="entry name" value="TAXi_C"/>
</dbReference>
<evidence type="ECO:0000256" key="7">
    <source>
        <dbReference type="SAM" id="SignalP"/>
    </source>
</evidence>
<dbReference type="HOGENOM" id="CLU_005738_1_2_1"/>
<dbReference type="Proteomes" id="UP000006591">
    <property type="component" value="Chromosome 7"/>
</dbReference>
<dbReference type="FunFam" id="2.40.70.10:FF:000033">
    <property type="entry name" value="Aspartyl protease family protein"/>
    <property type="match status" value="2"/>
</dbReference>
<dbReference type="eggNOG" id="KOG1339">
    <property type="taxonomic scope" value="Eukaryota"/>
</dbReference>
<dbReference type="OMA" id="NQPGCAS"/>
<dbReference type="FunFam" id="2.40.70.10:FF:000051">
    <property type="entry name" value="Putative aspartic protease"/>
    <property type="match status" value="2"/>
</dbReference>
<dbReference type="SUPFAM" id="SSF50630">
    <property type="entry name" value="Acid proteases"/>
    <property type="match status" value="2"/>
</dbReference>
<dbReference type="InterPro" id="IPR051708">
    <property type="entry name" value="Plant_Aspart_Prot_A1"/>
</dbReference>
<keyword evidence="4" id="KW-0378">Hydrolase</keyword>
<dbReference type="InterPro" id="IPR033121">
    <property type="entry name" value="PEPTIDASE_A1"/>
</dbReference>
<evidence type="ECO:0000256" key="3">
    <source>
        <dbReference type="ARBA" id="ARBA00022750"/>
    </source>
</evidence>
<dbReference type="Pfam" id="PF14543">
    <property type="entry name" value="TAXi_N"/>
    <property type="match status" value="2"/>
</dbReference>
<feature type="region of interest" description="Disordered" evidence="6">
    <location>
        <begin position="62"/>
        <end position="86"/>
    </location>
</feature>
<reference evidence="9" key="2">
    <citation type="submission" date="2018-04" db="EMBL/GenBank/DDBJ databases">
        <title>OnivRS2 (Oryza nivara Reference Sequence Version 2).</title>
        <authorList>
            <person name="Zhang J."/>
            <person name="Kudrna D."/>
            <person name="Lee S."/>
            <person name="Talag J."/>
            <person name="Rajasekar S."/>
            <person name="Welchert J."/>
            <person name="Hsing Y.-I."/>
            <person name="Wing R.A."/>
        </authorList>
    </citation>
    <scope>NUCLEOTIDE SEQUENCE [LARGE SCALE GENOMIC DNA]</scope>
    <source>
        <strain evidence="9">SL10</strain>
    </source>
</reference>
<dbReference type="PANTHER" id="PTHR47967:SF27">
    <property type="entry name" value="OS07G0533600 PROTEIN"/>
    <property type="match status" value="1"/>
</dbReference>
<proteinExistence type="inferred from homology"/>
<dbReference type="PROSITE" id="PS51767">
    <property type="entry name" value="PEPTIDASE_A1"/>
    <property type="match status" value="2"/>
</dbReference>
<keyword evidence="5" id="KW-0325">Glycoprotein</keyword>
<evidence type="ECO:0000313" key="9">
    <source>
        <dbReference type="EnsemblPlants" id="ONIVA07G15090.1"/>
    </source>
</evidence>
<dbReference type="InterPro" id="IPR021109">
    <property type="entry name" value="Peptidase_aspartic_dom_sf"/>
</dbReference>
<sequence length="914" mass="95267">MAASLRVIVVLVCVTAGAALADAAAGGVRVGLTRIHSEPGVTASQFVRDALRRDMHRRARFGRELASSSSSSSPAGTVSAPTRKDLPNGGEYIMTLAIGTPPQSYPAIADTGSDLVWTQCAPCGERCFKQPSPLYNPSSSPTFRVLPCSSALNLCAAEARLAGATPPPGCACRYNQTYGTGWTSGLQGSETFTFGSSPADQVRVPGIAFGCSNASSDDWNGSAGLVGLGRGGLSLVSQLAAGMFSYCLTPFQDTKSKSTLLLGPAAAAAALNGTGVRSTPFVPSPSKPPMSTYYYLNLTGISVGPAALPIPPGAFALRADGTGGLIIDSGTTITSLVDAAYKRVRAAVRSLVKLPVTDGSNATGLDLCFALPSSSAPPATLPSMTLHFGGGADMVLPVENYMILDGGMWCLAMRSQTDGELSTLGNYQQQNLHILYDVQKETLSFAPAKEYIWTKTQQITPSSVRLRALVLAPMAAFLVWILLLLPYVAISSTASHGVRLELTHADDRGGYVGAERVRRAADRSHRRVNGFLGAIEGPSSTARLGSDGAGAGGAEASVHASTATYLVDIAIGTPPLPLTAVLDTGSDLIWTQCDAPCRRCFPQPAPLYAPARSATYANVSCRSPMCQALQSPWSRCSPPDTGCAYYFSYGDGTSTDGVLATETFTLGSDTAVRGVAFGCGTENLGSTDNSSGLVGMGRGPLSLVSQLGVTRFSYCFTPFNATAASPLFLGSSARLSSAAKTTPFVPSPSGGARRRSSYYYLSLEGITVGDTLLPIDPAVFRLTPMGDGGVIIDSGTTFTALEERAFVALARALASRVRLPLASGAHLGLSLCFAAASPEAVEVPRLVLHFDGADMELRRESYVVEDRSAGVACLGMVSARGMSVLGSMQQQNTHILYDLERGILSFEPAKCGEL</sequence>
<evidence type="ECO:0000256" key="2">
    <source>
        <dbReference type="ARBA" id="ARBA00022670"/>
    </source>
</evidence>
<protein>
    <recommendedName>
        <fullName evidence="8">Peptidase A1 domain-containing protein</fullName>
    </recommendedName>
</protein>
<dbReference type="GO" id="GO:0006508">
    <property type="term" value="P:proteolysis"/>
    <property type="evidence" value="ECO:0007669"/>
    <property type="project" value="UniProtKB-KW"/>
</dbReference>
<reference evidence="9" key="1">
    <citation type="submission" date="2015-04" db="UniProtKB">
        <authorList>
            <consortium name="EnsemblPlants"/>
        </authorList>
    </citation>
    <scope>IDENTIFICATION</scope>
    <source>
        <strain evidence="9">SL10</strain>
    </source>
</reference>
<feature type="domain" description="Peptidase A1" evidence="8">
    <location>
        <begin position="565"/>
        <end position="907"/>
    </location>
</feature>
<dbReference type="Gene3D" id="2.40.70.10">
    <property type="entry name" value="Acid Proteases"/>
    <property type="match status" value="4"/>
</dbReference>
<dbReference type="InterPro" id="IPR034161">
    <property type="entry name" value="Pepsin-like_plant"/>
</dbReference>
<dbReference type="Pfam" id="PF14541">
    <property type="entry name" value="TAXi_C"/>
    <property type="match status" value="2"/>
</dbReference>
<evidence type="ECO:0000256" key="4">
    <source>
        <dbReference type="ARBA" id="ARBA00022801"/>
    </source>
</evidence>
<feature type="domain" description="Peptidase A1" evidence="8">
    <location>
        <begin position="92"/>
        <end position="446"/>
    </location>
</feature>
<keyword evidence="10" id="KW-1185">Reference proteome</keyword>
<name>A0A0E0I1M0_ORYNI</name>
<dbReference type="GO" id="GO:0005576">
    <property type="term" value="C:extracellular region"/>
    <property type="evidence" value="ECO:0007669"/>
    <property type="project" value="TreeGrafter"/>
</dbReference>
<keyword evidence="3" id="KW-0064">Aspartyl protease</keyword>
<feature type="chain" id="PRO_5002362382" description="Peptidase A1 domain-containing protein" evidence="7">
    <location>
        <begin position="22"/>
        <end position="914"/>
    </location>
</feature>
<dbReference type="Gramene" id="ONIVA07G15090.1">
    <property type="protein sequence ID" value="ONIVA07G15090.1"/>
    <property type="gene ID" value="ONIVA07G15090"/>
</dbReference>
<dbReference type="AlphaFoldDB" id="A0A0E0I1M0"/>
<dbReference type="InterPro" id="IPR032861">
    <property type="entry name" value="TAXi_N"/>
</dbReference>
<dbReference type="CDD" id="cd05476">
    <property type="entry name" value="pepsin_A_like_plant"/>
    <property type="match status" value="2"/>
</dbReference>
<keyword evidence="7" id="KW-0732">Signal</keyword>
<dbReference type="STRING" id="4536.A0A0E0I1M0"/>
<feature type="signal peptide" evidence="7">
    <location>
        <begin position="1"/>
        <end position="21"/>
    </location>
</feature>
<evidence type="ECO:0000256" key="1">
    <source>
        <dbReference type="ARBA" id="ARBA00007447"/>
    </source>
</evidence>
<evidence type="ECO:0000256" key="5">
    <source>
        <dbReference type="ARBA" id="ARBA00023180"/>
    </source>
</evidence>
<organism evidence="9">
    <name type="scientific">Oryza nivara</name>
    <name type="common">Indian wild rice</name>
    <name type="synonym">Oryza sativa f. spontanea</name>
    <dbReference type="NCBI Taxonomy" id="4536"/>
    <lineage>
        <taxon>Eukaryota</taxon>
        <taxon>Viridiplantae</taxon>
        <taxon>Streptophyta</taxon>
        <taxon>Embryophyta</taxon>
        <taxon>Tracheophyta</taxon>
        <taxon>Spermatophyta</taxon>
        <taxon>Magnoliopsida</taxon>
        <taxon>Liliopsida</taxon>
        <taxon>Poales</taxon>
        <taxon>Poaceae</taxon>
        <taxon>BOP clade</taxon>
        <taxon>Oryzoideae</taxon>
        <taxon>Oryzeae</taxon>
        <taxon>Oryzinae</taxon>
        <taxon>Oryza</taxon>
    </lineage>
</organism>
<evidence type="ECO:0000256" key="6">
    <source>
        <dbReference type="SAM" id="MobiDB-lite"/>
    </source>
</evidence>
<dbReference type="PANTHER" id="PTHR47967">
    <property type="entry name" value="OS07G0603500 PROTEIN-RELATED"/>
    <property type="match status" value="1"/>
</dbReference>
<accession>A0A0E0I1M0</accession>
<comment type="similarity">
    <text evidence="1">Belongs to the peptidase A1 family.</text>
</comment>